<dbReference type="PANTHER" id="PTHR39673:SF5">
    <property type="entry name" value="TUNGSTEN-CONTAINING FORMYLMETHANOFURAN DEHYDROGENASE 2 SUBUNIT C"/>
    <property type="match status" value="1"/>
</dbReference>
<accession>F2KPH3</accession>
<dbReference type="eggNOG" id="arCOG00097">
    <property type="taxonomic scope" value="Archaea"/>
</dbReference>
<dbReference type="STRING" id="693661.Arcve_0371"/>
<sequence>MLVIRPKVDFEVNVEAEITPELATKPIEEIKQFKVYYGNHLVSLDELFEVEKNGSEEVLVLEGDFSRVKWVGVGMQSGEIIVKGDIGAHCGAFMKDGRIIIEGNADDWLGAEMEGGEIVVKGSAGNCVACPYWGDLEGMKGGKITIEGNAGNYIGEKMCGGEIEIKGNAGDFIGTEMKDGRIIIHGNCGYVGGDMKGGEILIGGSFELVPAFVKTEDGFVGDVNVSGQGKVKALK</sequence>
<evidence type="ECO:0000313" key="4">
    <source>
        <dbReference type="EMBL" id="AEA46404.1"/>
    </source>
</evidence>
<keyword evidence="4" id="KW-0560">Oxidoreductase</keyword>
<dbReference type="InterPro" id="IPR017550">
    <property type="entry name" value="Formylmethanofuran_DH_suC"/>
</dbReference>
<keyword evidence="5" id="KW-1185">Reference proteome</keyword>
<evidence type="ECO:0000256" key="3">
    <source>
        <dbReference type="ARBA" id="ARBA00048228"/>
    </source>
</evidence>
<dbReference type="CDD" id="cd00980">
    <property type="entry name" value="FwdC/FmdC"/>
    <property type="match status" value="1"/>
</dbReference>
<comment type="pathway">
    <text evidence="1">One-carbon metabolism; methanogenesis from CO(2); 5,10-methenyl-5,6,7,8-tetrahydromethanopterin from CO(2): step 1/3.</text>
</comment>
<dbReference type="GO" id="GO:0046914">
    <property type="term" value="F:transition metal ion binding"/>
    <property type="evidence" value="ECO:0007669"/>
    <property type="project" value="InterPro"/>
</dbReference>
<dbReference type="GO" id="GO:0019386">
    <property type="term" value="P:methanogenesis, from carbon dioxide"/>
    <property type="evidence" value="ECO:0007669"/>
    <property type="project" value="UniProtKB-UniPathway"/>
</dbReference>
<name>F2KPH3_ARCVS</name>
<dbReference type="HOGENOM" id="CLU_072248_0_0_2"/>
<dbReference type="UniPathway" id="UPA00640">
    <property type="reaction ID" value="UER00692"/>
</dbReference>
<dbReference type="EMBL" id="CP002588">
    <property type="protein sequence ID" value="AEA46404.1"/>
    <property type="molecule type" value="Genomic_DNA"/>
</dbReference>
<evidence type="ECO:0000256" key="2">
    <source>
        <dbReference type="ARBA" id="ARBA00012692"/>
    </source>
</evidence>
<gene>
    <name evidence="4" type="ordered locus">Arcve_0371</name>
</gene>
<dbReference type="GO" id="GO:0018493">
    <property type="term" value="F:formylmethanofuran dehydrogenase activity"/>
    <property type="evidence" value="ECO:0007669"/>
    <property type="project" value="UniProtKB-EC"/>
</dbReference>
<comment type="catalytic activity">
    <reaction evidence="3">
        <text>N-formylmethanofuran + 2 oxidized [2Fe-2S]-[ferredoxin] + H2O = methanofuran + 2 reduced [2Fe-2S]-[ferredoxin] + CO2 + H(+)</text>
        <dbReference type="Rhea" id="RHEA:19841"/>
        <dbReference type="Rhea" id="RHEA-COMP:10000"/>
        <dbReference type="Rhea" id="RHEA-COMP:10001"/>
        <dbReference type="ChEBI" id="CHEBI:15377"/>
        <dbReference type="ChEBI" id="CHEBI:15378"/>
        <dbReference type="ChEBI" id="CHEBI:16526"/>
        <dbReference type="ChEBI" id="CHEBI:33737"/>
        <dbReference type="ChEBI" id="CHEBI:33738"/>
        <dbReference type="ChEBI" id="CHEBI:57727"/>
        <dbReference type="ChEBI" id="CHEBI:58151"/>
        <dbReference type="EC" id="1.2.7.12"/>
    </reaction>
</comment>
<dbReference type="Proteomes" id="UP000008136">
    <property type="component" value="Chromosome"/>
</dbReference>
<dbReference type="InterPro" id="IPR036485">
    <property type="entry name" value="Glu_synth_asu_C_sf"/>
</dbReference>
<evidence type="ECO:0000313" key="5">
    <source>
        <dbReference type="Proteomes" id="UP000008136"/>
    </source>
</evidence>
<dbReference type="OrthoDB" id="106216at2157"/>
<dbReference type="AlphaFoldDB" id="F2KPH3"/>
<dbReference type="PANTHER" id="PTHR39673">
    <property type="entry name" value="TUNGSTEN FORMYLMETHANOFURAN DEHYDROGENASE, SUBUNIT C (FWDC)"/>
    <property type="match status" value="1"/>
</dbReference>
<proteinExistence type="predicted"/>
<reference evidence="4 5" key="1">
    <citation type="submission" date="2011-03" db="EMBL/GenBank/DDBJ databases">
        <title>The complete genome of Archaeoglobus veneficus SNP6.</title>
        <authorList>
            <consortium name="US DOE Joint Genome Institute (JGI-PGF)"/>
            <person name="Lucas S."/>
            <person name="Copeland A."/>
            <person name="Lapidus A."/>
            <person name="Bruce D."/>
            <person name="Goodwin L."/>
            <person name="Pitluck S."/>
            <person name="Kyrpides N."/>
            <person name="Mavromatis K."/>
            <person name="Pagani I."/>
            <person name="Ivanova N."/>
            <person name="Mikhailova N."/>
            <person name="Lu M."/>
            <person name="Detter J.C."/>
            <person name="Tapia R."/>
            <person name="Han C."/>
            <person name="Land M."/>
            <person name="Hauser L."/>
            <person name="Markowitz V."/>
            <person name="Cheng J.-F."/>
            <person name="Hugenholtz P."/>
            <person name="Woyke T."/>
            <person name="Wu D."/>
            <person name="Spring S."/>
            <person name="Brambilla E."/>
            <person name="Klenk H.-P."/>
            <person name="Eisen J.A."/>
        </authorList>
    </citation>
    <scope>NUCLEOTIDE SEQUENCE [LARGE SCALE GENOMIC DNA]</scope>
    <source>
        <strain>SNP6</strain>
    </source>
</reference>
<dbReference type="SUPFAM" id="SSF69336">
    <property type="entry name" value="Alpha subunit of glutamate synthase, C-terminal domain"/>
    <property type="match status" value="1"/>
</dbReference>
<protein>
    <recommendedName>
        <fullName evidence="2">formylmethanofuran dehydrogenase</fullName>
        <ecNumber evidence="2">1.2.7.12</ecNumber>
    </recommendedName>
</protein>
<dbReference type="NCBIfam" id="TIGR03122">
    <property type="entry name" value="one_C_dehyd_C"/>
    <property type="match status" value="1"/>
</dbReference>
<dbReference type="KEGG" id="ave:Arcve_0371"/>
<dbReference type="EC" id="1.2.7.12" evidence="2"/>
<organism evidence="4 5">
    <name type="scientific">Archaeoglobus veneficus (strain DSM 11195 / SNP6)</name>
    <dbReference type="NCBI Taxonomy" id="693661"/>
    <lineage>
        <taxon>Archaea</taxon>
        <taxon>Methanobacteriati</taxon>
        <taxon>Methanobacteriota</taxon>
        <taxon>Archaeoglobi</taxon>
        <taxon>Archaeoglobales</taxon>
        <taxon>Archaeoglobaceae</taxon>
        <taxon>Archaeoglobus</taxon>
    </lineage>
</organism>
<dbReference type="Gene3D" id="2.160.20.60">
    <property type="entry name" value="Glutamate synthase, alpha subunit, C-terminal domain"/>
    <property type="match status" value="1"/>
</dbReference>
<evidence type="ECO:0000256" key="1">
    <source>
        <dbReference type="ARBA" id="ARBA00004830"/>
    </source>
</evidence>